<dbReference type="PANTHER" id="PTHR11929:SF194">
    <property type="entry name" value="ALPHA-(1,3)-FUCOSYLTRANSFERASE 10"/>
    <property type="match status" value="1"/>
</dbReference>
<sequence>QLEPKCAESDQNWGTKTWGKWENPKGFFHLETTENGVIPAYWLCNGTYEFLKNNSFQEKENIISHISSSKYFDPGHKYRIDFIHYLEDKKDIPIKIFGRENYHNFENYSGGVPDSGKELGIYPYKYYFMCENNSEKNYITEKLWEPILYESLCFYWGCPNVSEWICPDAFVQLDMKNFEKSYNIIKDAISNNLWEKRISAIRREKQKILDYYNIFPTIERILTQHDIMNTRLEKHDIYKVDKITGLAKLCDWFICRNQCVKLKDTDYPKTIFLSGYDGNIGLKYFLTKILNNLKSPFILILA</sequence>
<organism evidence="5">
    <name type="scientific">marine sediment metagenome</name>
    <dbReference type="NCBI Taxonomy" id="412755"/>
    <lineage>
        <taxon>unclassified sequences</taxon>
        <taxon>metagenomes</taxon>
        <taxon>ecological metagenomes</taxon>
    </lineage>
</organism>
<evidence type="ECO:0000256" key="3">
    <source>
        <dbReference type="ARBA" id="ARBA00022679"/>
    </source>
</evidence>
<keyword evidence="2" id="KW-0328">Glycosyltransferase</keyword>
<evidence type="ECO:0000256" key="2">
    <source>
        <dbReference type="ARBA" id="ARBA00022676"/>
    </source>
</evidence>
<name>X1CL40_9ZZZZ</name>
<proteinExistence type="inferred from homology"/>
<dbReference type="PANTHER" id="PTHR11929">
    <property type="entry name" value="ALPHA- 1,3 -FUCOSYLTRANSFERASE"/>
    <property type="match status" value="1"/>
</dbReference>
<dbReference type="Gene3D" id="3.40.50.11660">
    <property type="entry name" value="Glycosyl transferase family 10, C-terminal domain"/>
    <property type="match status" value="1"/>
</dbReference>
<dbReference type="InterPro" id="IPR001503">
    <property type="entry name" value="Glyco_trans_10"/>
</dbReference>
<evidence type="ECO:0000259" key="4">
    <source>
        <dbReference type="Pfam" id="PF00852"/>
    </source>
</evidence>
<feature type="domain" description="Fucosyltransferase C-terminal" evidence="4">
    <location>
        <begin position="76"/>
        <end position="180"/>
    </location>
</feature>
<comment type="caution">
    <text evidence="5">The sequence shown here is derived from an EMBL/GenBank/DDBJ whole genome shotgun (WGS) entry which is preliminary data.</text>
</comment>
<reference evidence="5" key="1">
    <citation type="journal article" date="2014" name="Front. Microbiol.">
        <title>High frequency of phylogenetically diverse reductive dehalogenase-homologous genes in deep subseafloor sedimentary metagenomes.</title>
        <authorList>
            <person name="Kawai M."/>
            <person name="Futagami T."/>
            <person name="Toyoda A."/>
            <person name="Takaki Y."/>
            <person name="Nishi S."/>
            <person name="Hori S."/>
            <person name="Arai W."/>
            <person name="Tsubouchi T."/>
            <person name="Morono Y."/>
            <person name="Uchiyama I."/>
            <person name="Ito T."/>
            <person name="Fujiyama A."/>
            <person name="Inagaki F."/>
            <person name="Takami H."/>
        </authorList>
    </citation>
    <scope>NUCLEOTIDE SEQUENCE</scope>
    <source>
        <strain evidence="5">Expedition CK06-06</strain>
    </source>
</reference>
<keyword evidence="3" id="KW-0808">Transferase</keyword>
<dbReference type="InterPro" id="IPR055270">
    <property type="entry name" value="Glyco_tran_10_C"/>
</dbReference>
<evidence type="ECO:0000256" key="1">
    <source>
        <dbReference type="ARBA" id="ARBA00008919"/>
    </source>
</evidence>
<dbReference type="SUPFAM" id="SSF53756">
    <property type="entry name" value="UDP-Glycosyltransferase/glycogen phosphorylase"/>
    <property type="match status" value="1"/>
</dbReference>
<dbReference type="EMBL" id="BART01016687">
    <property type="protein sequence ID" value="GAG84931.1"/>
    <property type="molecule type" value="Genomic_DNA"/>
</dbReference>
<dbReference type="GO" id="GO:0046920">
    <property type="term" value="F:alpha-(1-&gt;3)-fucosyltransferase activity"/>
    <property type="evidence" value="ECO:0007669"/>
    <property type="project" value="TreeGrafter"/>
</dbReference>
<protein>
    <recommendedName>
        <fullName evidence="4">Fucosyltransferase C-terminal domain-containing protein</fullName>
    </recommendedName>
</protein>
<accession>X1CL40</accession>
<feature type="non-terminal residue" evidence="5">
    <location>
        <position position="302"/>
    </location>
</feature>
<gene>
    <name evidence="5" type="ORF">S01H4_32022</name>
</gene>
<dbReference type="InterPro" id="IPR038577">
    <property type="entry name" value="GT10-like_C_sf"/>
</dbReference>
<dbReference type="GO" id="GO:0016020">
    <property type="term" value="C:membrane"/>
    <property type="evidence" value="ECO:0007669"/>
    <property type="project" value="InterPro"/>
</dbReference>
<dbReference type="Pfam" id="PF00852">
    <property type="entry name" value="Glyco_transf_10"/>
    <property type="match status" value="1"/>
</dbReference>
<dbReference type="AlphaFoldDB" id="X1CL40"/>
<evidence type="ECO:0000313" key="5">
    <source>
        <dbReference type="EMBL" id="GAG84931.1"/>
    </source>
</evidence>
<feature type="non-terminal residue" evidence="5">
    <location>
        <position position="1"/>
    </location>
</feature>
<comment type="similarity">
    <text evidence="1">Belongs to the glycosyltransferase 10 family.</text>
</comment>